<keyword evidence="1" id="KW-1133">Transmembrane helix</keyword>
<name>A0A6C0D6G6_9ZZZZ</name>
<dbReference type="EMBL" id="MN739539">
    <property type="protein sequence ID" value="QHT11952.1"/>
    <property type="molecule type" value="Genomic_DNA"/>
</dbReference>
<evidence type="ECO:0000256" key="1">
    <source>
        <dbReference type="SAM" id="Phobius"/>
    </source>
</evidence>
<evidence type="ECO:0000313" key="2">
    <source>
        <dbReference type="EMBL" id="QHT11952.1"/>
    </source>
</evidence>
<proteinExistence type="predicted"/>
<sequence>MKHIYTPFLAIFLIFVIIGFSIYKQLNNTKEGLETMVPIDSNAIIITRGKRKVRRRTKSIKVNNKILESYKEGASNPFKKLTDGFKKIGDGFKKIPKFFQAINSYIKCGFTRIKSMPGCMQWYMLEILGKILYTPIRFLVWMISKMGAPEVRQMEKDVWNYLEQIDKMTYSSAGIHIIHYSDEIIDGCYKCKGLVPFPK</sequence>
<organism evidence="2">
    <name type="scientific">viral metagenome</name>
    <dbReference type="NCBI Taxonomy" id="1070528"/>
    <lineage>
        <taxon>unclassified sequences</taxon>
        <taxon>metagenomes</taxon>
        <taxon>organismal metagenomes</taxon>
    </lineage>
</organism>
<feature type="transmembrane region" description="Helical" evidence="1">
    <location>
        <begin position="6"/>
        <end position="23"/>
    </location>
</feature>
<keyword evidence="1" id="KW-0812">Transmembrane</keyword>
<protein>
    <submittedName>
        <fullName evidence="2">Uncharacterized protein</fullName>
    </submittedName>
</protein>
<dbReference type="AlphaFoldDB" id="A0A6C0D6G6"/>
<keyword evidence="1" id="KW-0472">Membrane</keyword>
<reference evidence="2" key="1">
    <citation type="journal article" date="2020" name="Nature">
        <title>Giant virus diversity and host interactions through global metagenomics.</title>
        <authorList>
            <person name="Schulz F."/>
            <person name="Roux S."/>
            <person name="Paez-Espino D."/>
            <person name="Jungbluth S."/>
            <person name="Walsh D.A."/>
            <person name="Denef V.J."/>
            <person name="McMahon K.D."/>
            <person name="Konstantinidis K.T."/>
            <person name="Eloe-Fadrosh E.A."/>
            <person name="Kyrpides N.C."/>
            <person name="Woyke T."/>
        </authorList>
    </citation>
    <scope>NUCLEOTIDE SEQUENCE</scope>
    <source>
        <strain evidence="2">GVMAG-M-3300023174-124</strain>
    </source>
</reference>
<accession>A0A6C0D6G6</accession>